<feature type="transmembrane region" description="Helical" evidence="1">
    <location>
        <begin position="133"/>
        <end position="152"/>
    </location>
</feature>
<feature type="transmembrane region" description="Helical" evidence="1">
    <location>
        <begin position="59"/>
        <end position="77"/>
    </location>
</feature>
<feature type="transmembrane region" description="Helical" evidence="1">
    <location>
        <begin position="21"/>
        <end position="47"/>
    </location>
</feature>
<keyword evidence="3" id="KW-1185">Reference proteome</keyword>
<protein>
    <recommendedName>
        <fullName evidence="4">Inhibitor of apoptosis-promoting Bax1</fullName>
    </recommendedName>
</protein>
<evidence type="ECO:0000313" key="2">
    <source>
        <dbReference type="EMBL" id="WXL28978.1"/>
    </source>
</evidence>
<organism evidence="2 3">
    <name type="scientific">Mycoplasmopsis felifaucium</name>
    <dbReference type="NCBI Taxonomy" id="35768"/>
    <lineage>
        <taxon>Bacteria</taxon>
        <taxon>Bacillati</taxon>
        <taxon>Mycoplasmatota</taxon>
        <taxon>Mycoplasmoidales</taxon>
        <taxon>Metamycoplasmataceae</taxon>
        <taxon>Mycoplasmopsis</taxon>
    </lineage>
</organism>
<keyword evidence="1" id="KW-0472">Membrane</keyword>
<reference evidence="2" key="1">
    <citation type="submission" date="2024-03" db="EMBL/GenBank/DDBJ databases">
        <title>Complete genome sequence of Mycoplasma felifaucium Z921 isolated from the trachea of a cheetah.</title>
        <authorList>
            <person name="Spergser J."/>
        </authorList>
    </citation>
    <scope>NUCLEOTIDE SEQUENCE [LARGE SCALE GENOMIC DNA]</scope>
    <source>
        <strain evidence="2">Z921</strain>
    </source>
</reference>
<gene>
    <name evidence="2" type="ORF">WG617_03090</name>
</gene>
<feature type="transmembrane region" description="Helical" evidence="1">
    <location>
        <begin position="89"/>
        <end position="113"/>
    </location>
</feature>
<dbReference type="Proteomes" id="UP001477443">
    <property type="component" value="Chromosome"/>
</dbReference>
<name>A0ABZ2RPK9_9BACT</name>
<sequence>MNNNFSTLNLKDEKQSKTTNFILGASIIWFFYGITVAIVSAICALFVMKAINFNFDKSWMTILYISIPTFIIVFVYSAMGPRMNFWAQLVMYTLSMIGLGISLFAGVFVKLVFSFSGYLKTNQSNFHVIAETLAVFIIPLIGLLIIGILAYFDKIKMKLLNTVLILLGISLFIVFLFSFLIFNSFMAALFPTIGLVLMMCYLALDMWTITRFNKAYKETMNKTTELNQMIFRHCIYFGFRLAYDYVLAVFYLWQLFQSK</sequence>
<accession>A0ABZ2RPK9</accession>
<keyword evidence="1" id="KW-1133">Transmembrane helix</keyword>
<keyword evidence="1" id="KW-0812">Transmembrane</keyword>
<feature type="transmembrane region" description="Helical" evidence="1">
    <location>
        <begin position="230"/>
        <end position="253"/>
    </location>
</feature>
<evidence type="ECO:0008006" key="4">
    <source>
        <dbReference type="Google" id="ProtNLM"/>
    </source>
</evidence>
<dbReference type="RefSeq" id="WP_338822560.1">
    <property type="nucleotide sequence ID" value="NZ_CP148067.1"/>
</dbReference>
<dbReference type="EMBL" id="CP148067">
    <property type="protein sequence ID" value="WXL28978.1"/>
    <property type="molecule type" value="Genomic_DNA"/>
</dbReference>
<feature type="transmembrane region" description="Helical" evidence="1">
    <location>
        <begin position="188"/>
        <end position="209"/>
    </location>
</feature>
<evidence type="ECO:0000313" key="3">
    <source>
        <dbReference type="Proteomes" id="UP001477443"/>
    </source>
</evidence>
<proteinExistence type="predicted"/>
<dbReference type="NCBIfam" id="NF045951">
    <property type="entry name" value="MAG0110_fam"/>
    <property type="match status" value="1"/>
</dbReference>
<evidence type="ECO:0000256" key="1">
    <source>
        <dbReference type="SAM" id="Phobius"/>
    </source>
</evidence>
<feature type="transmembrane region" description="Helical" evidence="1">
    <location>
        <begin position="159"/>
        <end position="182"/>
    </location>
</feature>